<dbReference type="RefSeq" id="WP_078000826.1">
    <property type="nucleotide sequence ID" value="NZ_MRUL01000001.1"/>
</dbReference>
<dbReference type="AlphaFoldDB" id="A0A1S8YRV8"/>
<dbReference type="InterPro" id="IPR036275">
    <property type="entry name" value="YdgH-like_sf"/>
</dbReference>
<protein>
    <submittedName>
        <fullName evidence="4">Bioflm peroxide resistance protein BsmA</fullName>
    </submittedName>
</protein>
<keyword evidence="1 2" id="KW-0732">Signal</keyword>
<dbReference type="OrthoDB" id="6415092at2"/>
<feature type="signal peptide" evidence="2">
    <location>
        <begin position="1"/>
        <end position="19"/>
    </location>
</feature>
<name>A0A1S8YRV8_9GAMM</name>
<dbReference type="Proteomes" id="UP000190667">
    <property type="component" value="Unassembled WGS sequence"/>
</dbReference>
<evidence type="ECO:0000259" key="3">
    <source>
        <dbReference type="Pfam" id="PF07338"/>
    </source>
</evidence>
<evidence type="ECO:0000256" key="2">
    <source>
        <dbReference type="SAM" id="SignalP"/>
    </source>
</evidence>
<evidence type="ECO:0000313" key="4">
    <source>
        <dbReference type="EMBL" id="OON41800.1"/>
    </source>
</evidence>
<feature type="chain" id="PRO_5012233209" evidence="2">
    <location>
        <begin position="20"/>
        <end position="110"/>
    </location>
</feature>
<comment type="caution">
    <text evidence="4">The sequence shown here is derived from an EMBL/GenBank/DDBJ whole genome shotgun (WGS) entry which is preliminary data.</text>
</comment>
<dbReference type="InterPro" id="IPR010854">
    <property type="entry name" value="YdgH/BhsA/McbA-like_dom"/>
</dbReference>
<accession>A0A1S8YRV8</accession>
<dbReference type="Gene3D" id="3.30.1660.10">
    <property type="entry name" value="Flavin-binding protein dodecin"/>
    <property type="match status" value="1"/>
</dbReference>
<evidence type="ECO:0000256" key="1">
    <source>
        <dbReference type="ARBA" id="ARBA00022729"/>
    </source>
</evidence>
<reference evidence="4 5" key="1">
    <citation type="submission" date="2016-12" db="EMBL/GenBank/DDBJ databases">
        <title>Izhakiella australiana sp. nov. of genus Izhakiella isolated from Australian desert.</title>
        <authorList>
            <person name="Ji M."/>
        </authorList>
    </citation>
    <scope>NUCLEOTIDE SEQUENCE [LARGE SCALE GENOMIC DNA]</scope>
    <source>
        <strain evidence="4 5">D4N98</strain>
    </source>
</reference>
<gene>
    <name evidence="4" type="ORF">BTJ39_01170</name>
</gene>
<dbReference type="SUPFAM" id="SSF159871">
    <property type="entry name" value="YdgH-like"/>
    <property type="match status" value="1"/>
</dbReference>
<sequence length="110" mass="11788">MRATLFCLLLLLSGCSAFKTTPQPPPPPTDHAQEITKAQRFNLPELGTYSVTLPGSPDDALRAIKARADSVHAAYYLILALEETIRPGFWYATANLYGPPPASASASSAQ</sequence>
<dbReference type="Pfam" id="PF07338">
    <property type="entry name" value="YdgH_BhsA-like"/>
    <property type="match status" value="1"/>
</dbReference>
<feature type="domain" description="YdgH/BhsA/McbA-like" evidence="3">
    <location>
        <begin position="45"/>
        <end position="97"/>
    </location>
</feature>
<organism evidence="4 5">
    <name type="scientific">Izhakiella australiensis</name>
    <dbReference type="NCBI Taxonomy" id="1926881"/>
    <lineage>
        <taxon>Bacteria</taxon>
        <taxon>Pseudomonadati</taxon>
        <taxon>Pseudomonadota</taxon>
        <taxon>Gammaproteobacteria</taxon>
        <taxon>Enterobacterales</taxon>
        <taxon>Erwiniaceae</taxon>
        <taxon>Izhakiella</taxon>
    </lineage>
</organism>
<dbReference type="NCBIfam" id="NF011433">
    <property type="entry name" value="PRK14864.1"/>
    <property type="match status" value="1"/>
</dbReference>
<keyword evidence="5" id="KW-1185">Reference proteome</keyword>
<proteinExistence type="predicted"/>
<dbReference type="PROSITE" id="PS51257">
    <property type="entry name" value="PROKAR_LIPOPROTEIN"/>
    <property type="match status" value="1"/>
</dbReference>
<evidence type="ECO:0000313" key="5">
    <source>
        <dbReference type="Proteomes" id="UP000190667"/>
    </source>
</evidence>
<dbReference type="EMBL" id="MRUL01000001">
    <property type="protein sequence ID" value="OON41800.1"/>
    <property type="molecule type" value="Genomic_DNA"/>
</dbReference>
<dbReference type="InterPro" id="IPR025543">
    <property type="entry name" value="Dodecin-like"/>
</dbReference>